<feature type="transmembrane region" description="Helical" evidence="1">
    <location>
        <begin position="20"/>
        <end position="42"/>
    </location>
</feature>
<protein>
    <submittedName>
        <fullName evidence="2">Uncharacterized protein</fullName>
    </submittedName>
</protein>
<comment type="caution">
    <text evidence="2">The sequence shown here is derived from an EMBL/GenBank/DDBJ whole genome shotgun (WGS) entry which is preliminary data.</text>
</comment>
<evidence type="ECO:0000256" key="1">
    <source>
        <dbReference type="SAM" id="Phobius"/>
    </source>
</evidence>
<reference evidence="2" key="1">
    <citation type="submission" date="2022-07" db="EMBL/GenBank/DDBJ databases">
        <title>Parvularcula maris sp. nov., an algicidal bacterium isolated from seawater.</title>
        <authorList>
            <person name="Li F."/>
        </authorList>
    </citation>
    <scope>NUCLEOTIDE SEQUENCE</scope>
    <source>
        <strain evidence="2">BGMRC 0090</strain>
    </source>
</reference>
<keyword evidence="1" id="KW-0472">Membrane</keyword>
<dbReference type="RefSeq" id="WP_256618868.1">
    <property type="nucleotide sequence ID" value="NZ_JANIBC010000003.1"/>
</dbReference>
<proteinExistence type="predicted"/>
<keyword evidence="3" id="KW-1185">Reference proteome</keyword>
<dbReference type="Proteomes" id="UP001142610">
    <property type="component" value="Unassembled WGS sequence"/>
</dbReference>
<accession>A0A9X2L8J5</accession>
<evidence type="ECO:0000313" key="2">
    <source>
        <dbReference type="EMBL" id="MCQ8185007.1"/>
    </source>
</evidence>
<keyword evidence="1" id="KW-1133">Transmembrane helix</keyword>
<organism evidence="2 3">
    <name type="scientific">Parvularcula maris</name>
    <dbReference type="NCBI Taxonomy" id="2965077"/>
    <lineage>
        <taxon>Bacteria</taxon>
        <taxon>Pseudomonadati</taxon>
        <taxon>Pseudomonadota</taxon>
        <taxon>Alphaproteobacteria</taxon>
        <taxon>Parvularculales</taxon>
        <taxon>Parvularculaceae</taxon>
        <taxon>Parvularcula</taxon>
    </lineage>
</organism>
<sequence>MEEHLTKTEARQGSNRAMQWRTFVISTALTAILLFAIFFIFIA</sequence>
<keyword evidence="1" id="KW-0812">Transmembrane</keyword>
<evidence type="ECO:0000313" key="3">
    <source>
        <dbReference type="Proteomes" id="UP001142610"/>
    </source>
</evidence>
<name>A0A9X2L8J5_9PROT</name>
<dbReference type="EMBL" id="JANIBC010000003">
    <property type="protein sequence ID" value="MCQ8185007.1"/>
    <property type="molecule type" value="Genomic_DNA"/>
</dbReference>
<dbReference type="AlphaFoldDB" id="A0A9X2L8J5"/>
<gene>
    <name evidence="2" type="ORF">NOG11_06340</name>
</gene>